<name>A0AA50DK22_9GAMM</name>
<dbReference type="AlphaFoldDB" id="A0AA50DK22"/>
<protein>
    <recommendedName>
        <fullName evidence="4">Outer membrane porin, OprD family</fullName>
    </recommendedName>
</protein>
<dbReference type="Gene3D" id="2.40.160.10">
    <property type="entry name" value="Porin"/>
    <property type="match status" value="1"/>
</dbReference>
<evidence type="ECO:0000256" key="1">
    <source>
        <dbReference type="SAM" id="SignalP"/>
    </source>
</evidence>
<keyword evidence="1" id="KW-0732">Signal</keyword>
<dbReference type="EMBL" id="CP132353">
    <property type="protein sequence ID" value="WLS79469.1"/>
    <property type="molecule type" value="Genomic_DNA"/>
</dbReference>
<dbReference type="InterPro" id="IPR023614">
    <property type="entry name" value="Porin_dom_sf"/>
</dbReference>
<accession>A0AA50DK22</accession>
<dbReference type="RefSeq" id="WP_306210273.1">
    <property type="nucleotide sequence ID" value="NZ_CP132353.1"/>
</dbReference>
<feature type="signal peptide" evidence="1">
    <location>
        <begin position="1"/>
        <end position="22"/>
    </location>
</feature>
<dbReference type="KEGG" id="epi:Q3V30_02830"/>
<evidence type="ECO:0008006" key="4">
    <source>
        <dbReference type="Google" id="ProtNLM"/>
    </source>
</evidence>
<organism evidence="2 3">
    <name type="scientific">Erwinia pyri</name>
    <dbReference type="NCBI Taxonomy" id="3062598"/>
    <lineage>
        <taxon>Bacteria</taxon>
        <taxon>Pseudomonadati</taxon>
        <taxon>Pseudomonadota</taxon>
        <taxon>Gammaproteobacteria</taxon>
        <taxon>Enterobacterales</taxon>
        <taxon>Erwiniaceae</taxon>
        <taxon>Erwinia</taxon>
    </lineage>
</organism>
<evidence type="ECO:0000313" key="3">
    <source>
        <dbReference type="Proteomes" id="UP001228139"/>
    </source>
</evidence>
<keyword evidence="3" id="KW-1185">Reference proteome</keyword>
<dbReference type="SUPFAM" id="SSF56935">
    <property type="entry name" value="Porins"/>
    <property type="match status" value="1"/>
</dbReference>
<evidence type="ECO:0000313" key="2">
    <source>
        <dbReference type="EMBL" id="WLS79469.1"/>
    </source>
</evidence>
<gene>
    <name evidence="2" type="ORF">Q3V30_02830</name>
</gene>
<dbReference type="Proteomes" id="UP001228139">
    <property type="component" value="Chromosome"/>
</dbReference>
<feature type="chain" id="PRO_5041317032" description="Outer membrane porin, OprD family" evidence="1">
    <location>
        <begin position="23"/>
        <end position="444"/>
    </location>
</feature>
<sequence length="444" mass="50668">MKNRIVFILAISPCFYSLPGQAVQKPDATVSLTDSNFFTQTQLNMTLRNQWKYLKENEAQPKTVHNAWGQAIQFDYLSGYLWDVVGVDATWNRAIKLGASDYFVTRGLLYNHGEGMDKENAHGFSKFGQRYLKLKLGNDSTGIKAKAGWQALTNFGVLTTANRLSRNSYLGYSSTFNWQKLSLDAAYVTKAIRFDSPQSLHLETNDKKNIRAIYTAGVTYRQPDNLFSYSWGEADNYLRRHRLEAAWQIAPAWHLSSQVYGSEGLDKYTSMPASKREFDRHAWHYVGQAQWQNNGWKQRMVLAWTSAPRRNGVGYYARPLTKNTRGRFNALTSAGKDYMRDKELALVSLTEYQFIRDLVSGIQLNYGQFSYKNQTVRSGEVALVNSWNPSTRALKNLSVFTLFGYGVSYKNNRETPLFNDQGKPVRSPSLSAEIAINYKFGLFN</sequence>
<proteinExistence type="predicted"/>
<reference evidence="2 3" key="1">
    <citation type="submission" date="2023-07" db="EMBL/GenBank/DDBJ databases">
        <title>Pathogenic bacteria of pear tree diseases.</title>
        <authorList>
            <person name="Zhang Z."/>
            <person name="He L."/>
            <person name="Huang R."/>
        </authorList>
    </citation>
    <scope>NUCLEOTIDE SEQUENCE [LARGE SCALE GENOMIC DNA]</scope>
    <source>
        <strain evidence="2 3">DE2</strain>
    </source>
</reference>